<organism evidence="1 2">
    <name type="scientific">Candidatus Enterocola intestinipullorum</name>
    <dbReference type="NCBI Taxonomy" id="2840783"/>
    <lineage>
        <taxon>Bacteria</taxon>
        <taxon>Pseudomonadati</taxon>
        <taxon>Bacteroidota</taxon>
        <taxon>Bacteroidia</taxon>
        <taxon>Bacteroidales</taxon>
        <taxon>Candidatus Enterocola</taxon>
    </lineage>
</organism>
<evidence type="ECO:0000313" key="2">
    <source>
        <dbReference type="Proteomes" id="UP000823637"/>
    </source>
</evidence>
<dbReference type="InterPro" id="IPR007739">
    <property type="entry name" value="RgpF"/>
</dbReference>
<proteinExistence type="predicted"/>
<reference evidence="1" key="1">
    <citation type="submission" date="2020-10" db="EMBL/GenBank/DDBJ databases">
        <authorList>
            <person name="Gilroy R."/>
        </authorList>
    </citation>
    <scope>NUCLEOTIDE SEQUENCE</scope>
    <source>
        <strain evidence="1">D3-1215</strain>
    </source>
</reference>
<reference evidence="1" key="2">
    <citation type="journal article" date="2021" name="PeerJ">
        <title>Extensive microbial diversity within the chicken gut microbiome revealed by metagenomics and culture.</title>
        <authorList>
            <person name="Gilroy R."/>
            <person name="Ravi A."/>
            <person name="Getino M."/>
            <person name="Pursley I."/>
            <person name="Horton D.L."/>
            <person name="Alikhan N.F."/>
            <person name="Baker D."/>
            <person name="Gharbi K."/>
            <person name="Hall N."/>
            <person name="Watson M."/>
            <person name="Adriaenssens E.M."/>
            <person name="Foster-Nyarko E."/>
            <person name="Jarju S."/>
            <person name="Secka A."/>
            <person name="Antonio M."/>
            <person name="Oren A."/>
            <person name="Chaudhuri R.R."/>
            <person name="La Ragione R."/>
            <person name="Hildebrand F."/>
            <person name="Pallen M.J."/>
        </authorList>
    </citation>
    <scope>NUCLEOTIDE SEQUENCE</scope>
    <source>
        <strain evidence="1">D3-1215</strain>
    </source>
</reference>
<name>A0A9D9EFB6_9BACT</name>
<sequence>MKRLLVHLHLYYAAQCDYFVEKLQNISGCEWKLFVTMPVYYKKEAEILKNAHEQTEIIITENYGADIWPFIKLIQETDLNEYDYILKLHTKSYNPNGSRVNGIWYKGYEWRNAMVESYLKDDSTFLHAIRMLEESPKNGMVCNPLFYKVISEGTPEDTILLQKELKRLNLHVSNRHYCIGSIFLARSNAYKLLQTPLINVNLFKDKFISHKHGSKAHVYERIISLVIYASGMKIVCLKGHPLKTLYIKLIIEKIQPFMEKIFSIKRYGAECRKIMTIFGIKIPLE</sequence>
<dbReference type="Pfam" id="PF05045">
    <property type="entry name" value="RgpF"/>
    <property type="match status" value="1"/>
</dbReference>
<comment type="caution">
    <text evidence="1">The sequence shown here is derived from an EMBL/GenBank/DDBJ whole genome shotgun (WGS) entry which is preliminary data.</text>
</comment>
<gene>
    <name evidence="1" type="ORF">IAC32_01840</name>
</gene>
<protein>
    <recommendedName>
        <fullName evidence="3">Rhamnan synthesis protein F</fullName>
    </recommendedName>
</protein>
<evidence type="ECO:0008006" key="3">
    <source>
        <dbReference type="Google" id="ProtNLM"/>
    </source>
</evidence>
<dbReference type="EMBL" id="JADIMR010000027">
    <property type="protein sequence ID" value="MBO8446473.1"/>
    <property type="molecule type" value="Genomic_DNA"/>
</dbReference>
<evidence type="ECO:0000313" key="1">
    <source>
        <dbReference type="EMBL" id="MBO8446473.1"/>
    </source>
</evidence>
<accession>A0A9D9EFB6</accession>
<dbReference type="AlphaFoldDB" id="A0A9D9EFB6"/>
<dbReference type="Proteomes" id="UP000823637">
    <property type="component" value="Unassembled WGS sequence"/>
</dbReference>